<protein>
    <submittedName>
        <fullName evidence="2">Uncharacterized protein</fullName>
    </submittedName>
</protein>
<evidence type="ECO:0000256" key="1">
    <source>
        <dbReference type="SAM" id="MobiDB-lite"/>
    </source>
</evidence>
<feature type="region of interest" description="Disordered" evidence="1">
    <location>
        <begin position="92"/>
        <end position="123"/>
    </location>
</feature>
<dbReference type="AlphaFoldDB" id="A0AAD9IJG1"/>
<name>A0AAD9IJG1_PROWI</name>
<keyword evidence="3" id="KW-1185">Reference proteome</keyword>
<feature type="region of interest" description="Disordered" evidence="1">
    <location>
        <begin position="440"/>
        <end position="476"/>
    </location>
</feature>
<proteinExistence type="predicted"/>
<evidence type="ECO:0000313" key="2">
    <source>
        <dbReference type="EMBL" id="KAK2077287.1"/>
    </source>
</evidence>
<evidence type="ECO:0000313" key="3">
    <source>
        <dbReference type="Proteomes" id="UP001255856"/>
    </source>
</evidence>
<reference evidence="2" key="1">
    <citation type="submission" date="2021-01" db="EMBL/GenBank/DDBJ databases">
        <authorList>
            <person name="Eckstrom K.M.E."/>
        </authorList>
    </citation>
    <scope>NUCLEOTIDE SEQUENCE</scope>
    <source>
        <strain evidence="2">UVCC 0001</strain>
    </source>
</reference>
<feature type="compositionally biased region" description="Low complexity" evidence="1">
    <location>
        <begin position="450"/>
        <end position="459"/>
    </location>
</feature>
<feature type="region of interest" description="Disordered" evidence="1">
    <location>
        <begin position="290"/>
        <end position="309"/>
    </location>
</feature>
<dbReference type="EMBL" id="JASFZW010000007">
    <property type="protein sequence ID" value="KAK2077287.1"/>
    <property type="molecule type" value="Genomic_DNA"/>
</dbReference>
<dbReference type="Proteomes" id="UP001255856">
    <property type="component" value="Unassembled WGS sequence"/>
</dbReference>
<sequence>MACFGDGFKPLKETEESVKPQLELAGRSARQGVIKAAPISWPAGPQLADRAAIKARRRRNLSELPAGVLASPSALAGEIIVEAPALDVESGASSHWPQAKPARSSTGARLSDQPLPAVAEEQEGAAADEVDACDDALSMASVCISLGRSLAAEVVYSADLMPEEDSMLFADEALACFSLTHTEEDSELEEGEIPAAAAATTFVADNICEATAFTAPEPALNLGSTPSPVSITPAAIDDAALTTIIASDAEHPTLEAAEAAAPASVPDSQATIDEATLQAIFDDLERSLVEDARSPPPPAAPMPLGAEDSLASSTTDISEAALQAIFDDLERSLLEDALSPQPPAAPMPLGAEDSLASSTTDISEAALQAIFDDLERSLTESAAATEQPEEVSDEALQAIFDELDRALTESAAAAEQPEEWSDEAADALFDELDRAFPLPAAVDNDTECGPAALPASDPAADSDSDSDGDSSTASEISDEAMAAFFGKLDRSPRTYDLSPLACPADEVPACDELAAPGTPEASWSSGSDVLISLRMTLGEFEAASRRS</sequence>
<organism evidence="2 3">
    <name type="scientific">Prototheca wickerhamii</name>
    <dbReference type="NCBI Taxonomy" id="3111"/>
    <lineage>
        <taxon>Eukaryota</taxon>
        <taxon>Viridiplantae</taxon>
        <taxon>Chlorophyta</taxon>
        <taxon>core chlorophytes</taxon>
        <taxon>Trebouxiophyceae</taxon>
        <taxon>Chlorellales</taxon>
        <taxon>Chlorellaceae</taxon>
        <taxon>Prototheca</taxon>
    </lineage>
</organism>
<accession>A0AAD9IJG1</accession>
<comment type="caution">
    <text evidence="2">The sequence shown here is derived from an EMBL/GenBank/DDBJ whole genome shotgun (WGS) entry which is preliminary data.</text>
</comment>
<gene>
    <name evidence="2" type="ORF">QBZ16_004921</name>
</gene>